<sequence>MFGLIFGQGNWADFDGLRASKSKFCLFEPQDAANLFKKSRAPGPKRFKSAGGKWQSRRPKKANKLTKYFDSIWPLRTTTALLLLYPEKFTLEYNDKIPAYNARGVFFNFQSDLAKLSKLKEWEGEVSVGAFIVVGQGHSVSTHKVWHPGNLLWGVVCGTTGDDGSEGNSEAESVE</sequence>
<reference evidence="1" key="1">
    <citation type="submission" date="2023-03" db="EMBL/GenBank/DDBJ databases">
        <title>Massive genome expansion in bonnet fungi (Mycena s.s.) driven by repeated elements and novel gene families across ecological guilds.</title>
        <authorList>
            <consortium name="Lawrence Berkeley National Laboratory"/>
            <person name="Harder C.B."/>
            <person name="Miyauchi S."/>
            <person name="Viragh M."/>
            <person name="Kuo A."/>
            <person name="Thoen E."/>
            <person name="Andreopoulos B."/>
            <person name="Lu D."/>
            <person name="Skrede I."/>
            <person name="Drula E."/>
            <person name="Henrissat B."/>
            <person name="Morin E."/>
            <person name="Kohler A."/>
            <person name="Barry K."/>
            <person name="LaButti K."/>
            <person name="Morin E."/>
            <person name="Salamov A."/>
            <person name="Lipzen A."/>
            <person name="Mereny Z."/>
            <person name="Hegedus B."/>
            <person name="Baldrian P."/>
            <person name="Stursova M."/>
            <person name="Weitz H."/>
            <person name="Taylor A."/>
            <person name="Grigoriev I.V."/>
            <person name="Nagy L.G."/>
            <person name="Martin F."/>
            <person name="Kauserud H."/>
        </authorList>
    </citation>
    <scope>NUCLEOTIDE SEQUENCE</scope>
    <source>
        <strain evidence="1">CBHHK182m</strain>
    </source>
</reference>
<dbReference type="Proteomes" id="UP001215598">
    <property type="component" value="Unassembled WGS sequence"/>
</dbReference>
<keyword evidence="2" id="KW-1185">Reference proteome</keyword>
<evidence type="ECO:0000313" key="1">
    <source>
        <dbReference type="EMBL" id="KAJ7778250.1"/>
    </source>
</evidence>
<protein>
    <submittedName>
        <fullName evidence="1">Uncharacterized protein</fullName>
    </submittedName>
</protein>
<comment type="caution">
    <text evidence="1">The sequence shown here is derived from an EMBL/GenBank/DDBJ whole genome shotgun (WGS) entry which is preliminary data.</text>
</comment>
<evidence type="ECO:0000313" key="2">
    <source>
        <dbReference type="Proteomes" id="UP001215598"/>
    </source>
</evidence>
<organism evidence="1 2">
    <name type="scientific">Mycena metata</name>
    <dbReference type="NCBI Taxonomy" id="1033252"/>
    <lineage>
        <taxon>Eukaryota</taxon>
        <taxon>Fungi</taxon>
        <taxon>Dikarya</taxon>
        <taxon>Basidiomycota</taxon>
        <taxon>Agaricomycotina</taxon>
        <taxon>Agaricomycetes</taxon>
        <taxon>Agaricomycetidae</taxon>
        <taxon>Agaricales</taxon>
        <taxon>Marasmiineae</taxon>
        <taxon>Mycenaceae</taxon>
        <taxon>Mycena</taxon>
    </lineage>
</organism>
<gene>
    <name evidence="1" type="ORF">B0H16DRAFT_1448897</name>
</gene>
<proteinExistence type="predicted"/>
<dbReference type="AlphaFoldDB" id="A0AAD7K4K6"/>
<name>A0AAD7K4K6_9AGAR</name>
<accession>A0AAD7K4K6</accession>
<dbReference type="EMBL" id="JARKIB010000007">
    <property type="protein sequence ID" value="KAJ7778250.1"/>
    <property type="molecule type" value="Genomic_DNA"/>
</dbReference>